<dbReference type="CDD" id="cd00063">
    <property type="entry name" value="FN3"/>
    <property type="match status" value="1"/>
</dbReference>
<dbReference type="AlphaFoldDB" id="A0A923NHS2"/>
<evidence type="ECO:0000256" key="1">
    <source>
        <dbReference type="SAM" id="MobiDB-lite"/>
    </source>
</evidence>
<dbReference type="Gene3D" id="3.40.33.10">
    <property type="entry name" value="CAP"/>
    <property type="match status" value="1"/>
</dbReference>
<feature type="compositionally biased region" description="Low complexity" evidence="1">
    <location>
        <begin position="220"/>
        <end position="240"/>
    </location>
</feature>
<dbReference type="SMART" id="SM00060">
    <property type="entry name" value="FN3"/>
    <property type="match status" value="2"/>
</dbReference>
<dbReference type="InterPro" id="IPR013783">
    <property type="entry name" value="Ig-like_fold"/>
</dbReference>
<evidence type="ECO:0000313" key="4">
    <source>
        <dbReference type="Proteomes" id="UP000602647"/>
    </source>
</evidence>
<dbReference type="Proteomes" id="UP000602647">
    <property type="component" value="Unassembled WGS sequence"/>
</dbReference>
<sequence length="568" mass="61501">MEKKRKGAVAILALFTVLTVGTTMLLPAEVSAASRPAKVKSLKVSSAGYNSLKISWKKAKRAKGYQIYRATKKNGKYKKVKTIKKAKTVSWTNKKLTTGTRYYYKVRAYKGSRKGSFSTKKSGVPKLSKTGGVKASAASSSAIKVSWNKTAGAKGYQIYRATSKSGSYSKVKTTSAASYTNTGLAASKTYYYKVRSYRKVGKSTKYSSFSSVVSAKTKAKAAATTPTNPAEPTNPTTPAEPSEPEETNTLKVIDRETGKEVTELQAGKIYDVESSSTVYIGTDKSTVGAAASANKAAQICHYARRELHPVSQGVFWLKNEDGVRSYKVTKGTTIQTGGLNIELGGSVPSGYSEQYESPYGDTQYVYQKNTENLLFIGAKNGAVKTVFTMGNYRMNTDEAYLSVETTEFGGTTIQPVRYYSEQTTGGTLNPTAAELANEEILANYVANAVRLKQDSGILEINQKLTQGAEEQSVRVSEWIGDSEYWHYIGGNPGERYGALGVEDVNENITSGGMGSKHCVAVQAVENFYKSAGHVQNLLDESHQFIGTGIVYNGADNFTVTQAYADPQS</sequence>
<dbReference type="InterPro" id="IPR036116">
    <property type="entry name" value="FN3_sf"/>
</dbReference>
<accession>A0A923NHS2</accession>
<dbReference type="Pfam" id="PF00188">
    <property type="entry name" value="CAP"/>
    <property type="match status" value="1"/>
</dbReference>
<dbReference type="RefSeq" id="WP_187301463.1">
    <property type="nucleotide sequence ID" value="NZ_JACRYT010000001.1"/>
</dbReference>
<dbReference type="Pfam" id="PF00041">
    <property type="entry name" value="fn3"/>
    <property type="match status" value="2"/>
</dbReference>
<gene>
    <name evidence="3" type="ORF">H9L42_00255</name>
</gene>
<dbReference type="Gene3D" id="2.60.40.10">
    <property type="entry name" value="Immunoglobulins"/>
    <property type="match status" value="2"/>
</dbReference>
<dbReference type="InterPro" id="IPR003961">
    <property type="entry name" value="FN3_dom"/>
</dbReference>
<reference evidence="3" key="1">
    <citation type="submission" date="2020-08" db="EMBL/GenBank/DDBJ databases">
        <title>Genome public.</title>
        <authorList>
            <person name="Liu C."/>
            <person name="Sun Q."/>
        </authorList>
    </citation>
    <scope>NUCLEOTIDE SEQUENCE</scope>
    <source>
        <strain evidence="3">BX12</strain>
    </source>
</reference>
<keyword evidence="4" id="KW-1185">Reference proteome</keyword>
<dbReference type="InterPro" id="IPR035940">
    <property type="entry name" value="CAP_sf"/>
</dbReference>
<evidence type="ECO:0000313" key="3">
    <source>
        <dbReference type="EMBL" id="MBC6678261.1"/>
    </source>
</evidence>
<feature type="region of interest" description="Disordered" evidence="1">
    <location>
        <begin position="220"/>
        <end position="250"/>
    </location>
</feature>
<organism evidence="3 4">
    <name type="scientific">Zhenpiania hominis</name>
    <dbReference type="NCBI Taxonomy" id="2763644"/>
    <lineage>
        <taxon>Bacteria</taxon>
        <taxon>Bacillati</taxon>
        <taxon>Bacillota</taxon>
        <taxon>Clostridia</taxon>
        <taxon>Peptostreptococcales</taxon>
        <taxon>Anaerovoracaceae</taxon>
        <taxon>Zhenpiania</taxon>
    </lineage>
</organism>
<dbReference type="SUPFAM" id="SSF55797">
    <property type="entry name" value="PR-1-like"/>
    <property type="match status" value="1"/>
</dbReference>
<name>A0A923NHS2_9FIRM</name>
<dbReference type="InterPro" id="IPR014044">
    <property type="entry name" value="CAP_dom"/>
</dbReference>
<feature type="domain" description="Fibronectin type-III" evidence="2">
    <location>
        <begin position="35"/>
        <end position="128"/>
    </location>
</feature>
<comment type="caution">
    <text evidence="3">The sequence shown here is derived from an EMBL/GenBank/DDBJ whole genome shotgun (WGS) entry which is preliminary data.</text>
</comment>
<evidence type="ECO:0000259" key="2">
    <source>
        <dbReference type="PROSITE" id="PS50853"/>
    </source>
</evidence>
<feature type="domain" description="Fibronectin type-III" evidence="2">
    <location>
        <begin position="129"/>
        <end position="220"/>
    </location>
</feature>
<proteinExistence type="predicted"/>
<dbReference type="PROSITE" id="PS50853">
    <property type="entry name" value="FN3"/>
    <property type="match status" value="2"/>
</dbReference>
<dbReference type="SUPFAM" id="SSF49265">
    <property type="entry name" value="Fibronectin type III"/>
    <property type="match status" value="2"/>
</dbReference>
<dbReference type="EMBL" id="JACRYT010000001">
    <property type="protein sequence ID" value="MBC6678261.1"/>
    <property type="molecule type" value="Genomic_DNA"/>
</dbReference>
<protein>
    <submittedName>
        <fullName evidence="3">Fibronectin type III domain-containing protein</fullName>
    </submittedName>
</protein>